<dbReference type="EMBL" id="ADAS02000219">
    <property type="protein sequence ID" value="OAV88055.1"/>
    <property type="molecule type" value="Genomic_DNA"/>
</dbReference>
<dbReference type="VEuPathDB" id="FungiDB:PTTG_12270"/>
<evidence type="ECO:0000256" key="1">
    <source>
        <dbReference type="SAM" id="MobiDB-lite"/>
    </source>
</evidence>
<feature type="compositionally biased region" description="Polar residues" evidence="1">
    <location>
        <begin position="262"/>
        <end position="283"/>
    </location>
</feature>
<feature type="compositionally biased region" description="Basic and acidic residues" evidence="1">
    <location>
        <begin position="25"/>
        <end position="41"/>
    </location>
</feature>
<keyword evidence="4" id="KW-1185">Reference proteome</keyword>
<reference evidence="3" key="4">
    <citation type="submission" date="2025-05" db="UniProtKB">
        <authorList>
            <consortium name="EnsemblFungi"/>
        </authorList>
    </citation>
    <scope>IDENTIFICATION</scope>
    <source>
        <strain evidence="3">isolate 1-1 / race 1 (BBBD)</strain>
    </source>
</reference>
<proteinExistence type="predicted"/>
<feature type="region of interest" description="Disordered" evidence="1">
    <location>
        <begin position="1"/>
        <end position="64"/>
    </location>
</feature>
<evidence type="ECO:0000313" key="3">
    <source>
        <dbReference type="EnsemblFungi" id="PTTG_12270-t43_1-p1"/>
    </source>
</evidence>
<accession>A0A180G5U7</accession>
<reference evidence="3 4" key="3">
    <citation type="journal article" date="2017" name="G3 (Bethesda)">
        <title>Comparative analysis highlights variable genome content of wheat rusts and divergence of the mating loci.</title>
        <authorList>
            <person name="Cuomo C.A."/>
            <person name="Bakkeren G."/>
            <person name="Khalil H.B."/>
            <person name="Panwar V."/>
            <person name="Joly D."/>
            <person name="Linning R."/>
            <person name="Sakthikumar S."/>
            <person name="Song X."/>
            <person name="Adiconis X."/>
            <person name="Fan L."/>
            <person name="Goldberg J.M."/>
            <person name="Levin J.Z."/>
            <person name="Young S."/>
            <person name="Zeng Q."/>
            <person name="Anikster Y."/>
            <person name="Bruce M."/>
            <person name="Wang M."/>
            <person name="Yin C."/>
            <person name="McCallum B."/>
            <person name="Szabo L.J."/>
            <person name="Hulbert S."/>
            <person name="Chen X."/>
            <person name="Fellers J.P."/>
        </authorList>
    </citation>
    <scope>NUCLEOTIDE SEQUENCE</scope>
    <source>
        <strain evidence="4">Isolate 1-1 / race 1 (BBBD)</strain>
        <strain evidence="3">isolate 1-1 / race 1 (BBBD)</strain>
    </source>
</reference>
<dbReference type="EnsemblFungi" id="PTTG_12270-t43_1">
    <property type="protein sequence ID" value="PTTG_12270-t43_1-p1"/>
    <property type="gene ID" value="PTTG_12270"/>
</dbReference>
<evidence type="ECO:0000313" key="4">
    <source>
        <dbReference type="Proteomes" id="UP000005240"/>
    </source>
</evidence>
<gene>
    <name evidence="2" type="ORF">PTTG_12270</name>
</gene>
<reference evidence="2" key="2">
    <citation type="submission" date="2016-05" db="EMBL/GenBank/DDBJ databases">
        <title>Comparative analysis highlights variable genome content of wheat rusts and divergence of the mating loci.</title>
        <authorList>
            <person name="Cuomo C.A."/>
            <person name="Bakkeren G."/>
            <person name="Szabo L."/>
            <person name="Khalil H."/>
            <person name="Joly D."/>
            <person name="Goldberg J."/>
            <person name="Young S."/>
            <person name="Zeng Q."/>
            <person name="Fellers J."/>
        </authorList>
    </citation>
    <scope>NUCLEOTIDE SEQUENCE [LARGE SCALE GENOMIC DNA]</scope>
    <source>
        <strain evidence="2">1-1 BBBD Race 1</strain>
    </source>
</reference>
<feature type="region of interest" description="Disordered" evidence="1">
    <location>
        <begin position="258"/>
        <end position="283"/>
    </location>
</feature>
<evidence type="ECO:0000313" key="2">
    <source>
        <dbReference type="EMBL" id="OAV88055.1"/>
    </source>
</evidence>
<dbReference type="Proteomes" id="UP000005240">
    <property type="component" value="Unassembled WGS sequence"/>
</dbReference>
<sequence>MNYPEDSNVSSQPGSLEYEDEEHDPEILEHSGDSDAEESRLDPQFTAKRRKAKQNESQKNKNANKLAKKLHNAATASKLPHSSTAESRSVVDFVKYMMGCSSRNIERPSPPSMEEIQAWESWSETNQAMIEQHLAAYVERKQPQNEGERSFLINQELRKIKKYDLNTAYQPSRTVSNSTIPPAIKNACDHEFKSKGFPRITFEWSNPSLANSQWNGATASILASHWTCWTSNERSLFKPSDVNVTGVIERWLRTSKKELQKKASQNNSQPRATQPTSSANVMKTNHKQARKKVADYRFQTACKVFPQHPEVWSYFQHIDTVSDYEENADISVPPKRIIPTWRNPVLSDLAHELDVATVQLAPRKMKTAIRARLAREGPREATQDEADMEQIPENLPQQAYSDAFLAQTPELELHQMGIKDQPTSYPLHLAVRDLQKKTRPTNSMIL</sequence>
<feature type="compositionally biased region" description="Polar residues" evidence="1">
    <location>
        <begin position="1"/>
        <end position="14"/>
    </location>
</feature>
<organism evidence="2">
    <name type="scientific">Puccinia triticina (isolate 1-1 / race 1 (BBBD))</name>
    <name type="common">Brown leaf rust fungus</name>
    <dbReference type="NCBI Taxonomy" id="630390"/>
    <lineage>
        <taxon>Eukaryota</taxon>
        <taxon>Fungi</taxon>
        <taxon>Dikarya</taxon>
        <taxon>Basidiomycota</taxon>
        <taxon>Pucciniomycotina</taxon>
        <taxon>Pucciniomycetes</taxon>
        <taxon>Pucciniales</taxon>
        <taxon>Pucciniaceae</taxon>
        <taxon>Puccinia</taxon>
    </lineage>
</organism>
<dbReference type="AlphaFoldDB" id="A0A180G5U7"/>
<reference evidence="2" key="1">
    <citation type="submission" date="2009-11" db="EMBL/GenBank/DDBJ databases">
        <authorList>
            <consortium name="The Broad Institute Genome Sequencing Platform"/>
            <person name="Ward D."/>
            <person name="Feldgarden M."/>
            <person name="Earl A."/>
            <person name="Young S.K."/>
            <person name="Zeng Q."/>
            <person name="Koehrsen M."/>
            <person name="Alvarado L."/>
            <person name="Berlin A."/>
            <person name="Bochicchio J."/>
            <person name="Borenstein D."/>
            <person name="Chapman S.B."/>
            <person name="Chen Z."/>
            <person name="Engels R."/>
            <person name="Freedman E."/>
            <person name="Gellesch M."/>
            <person name="Goldberg J."/>
            <person name="Griggs A."/>
            <person name="Gujja S."/>
            <person name="Heilman E."/>
            <person name="Heiman D."/>
            <person name="Hepburn T."/>
            <person name="Howarth C."/>
            <person name="Jen D."/>
            <person name="Larson L."/>
            <person name="Lewis B."/>
            <person name="Mehta T."/>
            <person name="Park D."/>
            <person name="Pearson M."/>
            <person name="Roberts A."/>
            <person name="Saif S."/>
            <person name="Shea T."/>
            <person name="Shenoy N."/>
            <person name="Sisk P."/>
            <person name="Stolte C."/>
            <person name="Sykes S."/>
            <person name="Thomson T."/>
            <person name="Walk T."/>
            <person name="White J."/>
            <person name="Yandava C."/>
            <person name="Izard J."/>
            <person name="Baranova O.V."/>
            <person name="Blanton J.M."/>
            <person name="Tanner A.C."/>
            <person name="Dewhirst F.E."/>
            <person name="Haas B."/>
            <person name="Nusbaum C."/>
            <person name="Birren B."/>
        </authorList>
    </citation>
    <scope>NUCLEOTIDE SEQUENCE [LARGE SCALE GENOMIC DNA]</scope>
    <source>
        <strain evidence="2">1-1 BBBD Race 1</strain>
    </source>
</reference>
<dbReference type="OrthoDB" id="2506783at2759"/>
<protein>
    <submittedName>
        <fullName evidence="2 3">Uncharacterized protein</fullName>
    </submittedName>
</protein>
<name>A0A180G5U7_PUCT1</name>